<accession>X1J4Z9</accession>
<sequence>MKEKVKAHLFTLPRWFAAPFFGCSLLMGAVLAGGLGTNAWIALVGGLLIMAGGHSFNSFLDYAWTGLDKGEVGERSAEKDYAGGQSIIALGIVSGKEVLFNAIGWYVLALVPIIFLAVKVSWVLIPIAIAGMLITFWYSKAKFN</sequence>
<evidence type="ECO:0000313" key="2">
    <source>
        <dbReference type="EMBL" id="GAH89042.1"/>
    </source>
</evidence>
<feature type="transmembrane region" description="Helical" evidence="1">
    <location>
        <begin position="39"/>
        <end position="60"/>
    </location>
</feature>
<feature type="transmembrane region" description="Helical" evidence="1">
    <location>
        <begin position="12"/>
        <end position="33"/>
    </location>
</feature>
<gene>
    <name evidence="2" type="ORF">S03H2_56693</name>
</gene>
<feature type="non-terminal residue" evidence="2">
    <location>
        <position position="144"/>
    </location>
</feature>
<evidence type="ECO:0008006" key="3">
    <source>
        <dbReference type="Google" id="ProtNLM"/>
    </source>
</evidence>
<keyword evidence="1" id="KW-1133">Transmembrane helix</keyword>
<feature type="transmembrane region" description="Helical" evidence="1">
    <location>
        <begin position="98"/>
        <end position="116"/>
    </location>
</feature>
<evidence type="ECO:0000256" key="1">
    <source>
        <dbReference type="SAM" id="Phobius"/>
    </source>
</evidence>
<name>X1J4Z9_9ZZZZ</name>
<protein>
    <recommendedName>
        <fullName evidence="3">Prenyltransferase</fullName>
    </recommendedName>
</protein>
<dbReference type="EMBL" id="BARU01036288">
    <property type="protein sequence ID" value="GAH89042.1"/>
    <property type="molecule type" value="Genomic_DNA"/>
</dbReference>
<proteinExistence type="predicted"/>
<reference evidence="2" key="1">
    <citation type="journal article" date="2014" name="Front. Microbiol.">
        <title>High frequency of phylogenetically diverse reductive dehalogenase-homologous genes in deep subseafloor sedimentary metagenomes.</title>
        <authorList>
            <person name="Kawai M."/>
            <person name="Futagami T."/>
            <person name="Toyoda A."/>
            <person name="Takaki Y."/>
            <person name="Nishi S."/>
            <person name="Hori S."/>
            <person name="Arai W."/>
            <person name="Tsubouchi T."/>
            <person name="Morono Y."/>
            <person name="Uchiyama I."/>
            <person name="Ito T."/>
            <person name="Fujiyama A."/>
            <person name="Inagaki F."/>
            <person name="Takami H."/>
        </authorList>
    </citation>
    <scope>NUCLEOTIDE SEQUENCE</scope>
    <source>
        <strain evidence="2">Expedition CK06-06</strain>
    </source>
</reference>
<organism evidence="2">
    <name type="scientific">marine sediment metagenome</name>
    <dbReference type="NCBI Taxonomy" id="412755"/>
    <lineage>
        <taxon>unclassified sequences</taxon>
        <taxon>metagenomes</taxon>
        <taxon>ecological metagenomes</taxon>
    </lineage>
</organism>
<comment type="caution">
    <text evidence="2">The sequence shown here is derived from an EMBL/GenBank/DDBJ whole genome shotgun (WGS) entry which is preliminary data.</text>
</comment>
<keyword evidence="1" id="KW-0472">Membrane</keyword>
<keyword evidence="1" id="KW-0812">Transmembrane</keyword>
<feature type="transmembrane region" description="Helical" evidence="1">
    <location>
        <begin position="122"/>
        <end position="139"/>
    </location>
</feature>
<dbReference type="AlphaFoldDB" id="X1J4Z9"/>